<protein>
    <submittedName>
        <fullName evidence="4">L-galactonate-5-dehydrogenase</fullName>
        <ecNumber evidence="4">1.1.1.-</ecNumber>
    </submittedName>
</protein>
<evidence type="ECO:0000259" key="3">
    <source>
        <dbReference type="Pfam" id="PF08240"/>
    </source>
</evidence>
<dbReference type="InterPro" id="IPR050129">
    <property type="entry name" value="Zn_alcohol_dh"/>
</dbReference>
<sequence length="338" mass="36851">MKQIVCEKPYHFSMIEVKEPEPTDGEALVKIKRIGICGTDFHAYCGRQPYFSYPRVLGHELAGEIADIHGSKNLKPGDPVTVIPYLECGSCAACRSGRPNCCMNLKVLGVHIDGGMQEYVKIPADCLIKTENLTYSEAAVVECLSIGAHAVRRADVQKGETVLVIGAGPIGLSVMKFSKLKGAKVIAMDIRQERLAFSRMWAEADEAVIAGDRAWAEIKRITGGDFPQAVFDATGHSASMNEAYKYTAHGGRLVFAGLVKDHLSFPDPEFHKRELTILSSRNALRSDFEMVIQTIADGLADAERFITGYLPFSRVASGFESALAREGNPVKVVIGLSE</sequence>
<proteinExistence type="predicted"/>
<dbReference type="Pfam" id="PF00107">
    <property type="entry name" value="ADH_zinc_N"/>
    <property type="match status" value="1"/>
</dbReference>
<dbReference type="Proteomes" id="UP000196877">
    <property type="component" value="Chromosome"/>
</dbReference>
<dbReference type="Pfam" id="PF08240">
    <property type="entry name" value="ADH_N"/>
    <property type="match status" value="1"/>
</dbReference>
<evidence type="ECO:0000313" key="5">
    <source>
        <dbReference type="Proteomes" id="UP000196877"/>
    </source>
</evidence>
<dbReference type="InterPro" id="IPR013149">
    <property type="entry name" value="ADH-like_C"/>
</dbReference>
<accession>A0ABM6LKW4</accession>
<dbReference type="InterPro" id="IPR013154">
    <property type="entry name" value="ADH-like_N"/>
</dbReference>
<dbReference type="CDD" id="cd08261">
    <property type="entry name" value="Zn_ADH7"/>
    <property type="match status" value="1"/>
</dbReference>
<reference evidence="4 5" key="1">
    <citation type="submission" date="2017-06" db="EMBL/GenBank/DDBJ databases">
        <title>Genome sequence of Bacillus sonorensis strain SRCM101395.</title>
        <authorList>
            <person name="Cho S.H."/>
        </authorList>
    </citation>
    <scope>NUCLEOTIDE SEQUENCE [LARGE SCALE GENOMIC DNA]</scope>
    <source>
        <strain evidence="4 5">SRCM101395</strain>
    </source>
</reference>
<dbReference type="InterPro" id="IPR036291">
    <property type="entry name" value="NAD(P)-bd_dom_sf"/>
</dbReference>
<dbReference type="PANTHER" id="PTHR43401:SF3">
    <property type="entry name" value="L-GALACTONATE-5-DEHYDROGENASE"/>
    <property type="match status" value="1"/>
</dbReference>
<evidence type="ECO:0000259" key="2">
    <source>
        <dbReference type="Pfam" id="PF00107"/>
    </source>
</evidence>
<gene>
    <name evidence="4" type="ORF">S101395_03495</name>
</gene>
<name>A0ABM6LKW4_9BACI</name>
<keyword evidence="5" id="KW-1185">Reference proteome</keyword>
<dbReference type="GO" id="GO:0016491">
    <property type="term" value="F:oxidoreductase activity"/>
    <property type="evidence" value="ECO:0007669"/>
    <property type="project" value="UniProtKB-KW"/>
</dbReference>
<feature type="domain" description="Alcohol dehydrogenase-like N-terminal" evidence="3">
    <location>
        <begin position="24"/>
        <end position="130"/>
    </location>
</feature>
<dbReference type="Gene3D" id="3.90.180.10">
    <property type="entry name" value="Medium-chain alcohol dehydrogenases, catalytic domain"/>
    <property type="match status" value="1"/>
</dbReference>
<evidence type="ECO:0000313" key="4">
    <source>
        <dbReference type="EMBL" id="ASB90002.1"/>
    </source>
</evidence>
<evidence type="ECO:0000256" key="1">
    <source>
        <dbReference type="ARBA" id="ARBA00023002"/>
    </source>
</evidence>
<dbReference type="EMBL" id="CP021920">
    <property type="protein sequence ID" value="ASB90002.1"/>
    <property type="molecule type" value="Genomic_DNA"/>
</dbReference>
<dbReference type="RefSeq" id="WP_006638549.1">
    <property type="nucleotide sequence ID" value="NZ_BORD01000002.1"/>
</dbReference>
<feature type="domain" description="Alcohol dehydrogenase-like C-terminal" evidence="2">
    <location>
        <begin position="169"/>
        <end position="296"/>
    </location>
</feature>
<dbReference type="EC" id="1.1.1.-" evidence="4"/>
<dbReference type="SUPFAM" id="SSF50129">
    <property type="entry name" value="GroES-like"/>
    <property type="match status" value="1"/>
</dbReference>
<organism evidence="4 5">
    <name type="scientific">Bacillus sonorensis</name>
    <dbReference type="NCBI Taxonomy" id="119858"/>
    <lineage>
        <taxon>Bacteria</taxon>
        <taxon>Bacillati</taxon>
        <taxon>Bacillota</taxon>
        <taxon>Bacilli</taxon>
        <taxon>Bacillales</taxon>
        <taxon>Bacillaceae</taxon>
        <taxon>Bacillus</taxon>
    </lineage>
</organism>
<dbReference type="PANTHER" id="PTHR43401">
    <property type="entry name" value="L-THREONINE 3-DEHYDROGENASE"/>
    <property type="match status" value="1"/>
</dbReference>
<dbReference type="SUPFAM" id="SSF51735">
    <property type="entry name" value="NAD(P)-binding Rossmann-fold domains"/>
    <property type="match status" value="1"/>
</dbReference>
<dbReference type="InterPro" id="IPR011032">
    <property type="entry name" value="GroES-like_sf"/>
</dbReference>
<keyword evidence="1 4" id="KW-0560">Oxidoreductase</keyword>
<dbReference type="Gene3D" id="3.40.50.720">
    <property type="entry name" value="NAD(P)-binding Rossmann-like Domain"/>
    <property type="match status" value="1"/>
</dbReference>